<dbReference type="FunFam" id="3.90.640.10:FF:000026">
    <property type="entry name" value="Actin-related protein 7"/>
    <property type="match status" value="1"/>
</dbReference>
<dbReference type="Gramene" id="OIT23543">
    <property type="protein sequence ID" value="OIT23543"/>
    <property type="gene ID" value="A4A49_28760"/>
</dbReference>
<dbReference type="InterPro" id="IPR004000">
    <property type="entry name" value="Actin"/>
</dbReference>
<evidence type="ECO:0000313" key="3">
    <source>
        <dbReference type="EMBL" id="OIT23543.1"/>
    </source>
</evidence>
<reference evidence="3" key="1">
    <citation type="submission" date="2016-11" db="EMBL/GenBank/DDBJ databases">
        <title>The genome of Nicotiana attenuata.</title>
        <authorList>
            <person name="Xu S."/>
            <person name="Brockmoeller T."/>
            <person name="Gaquerel E."/>
            <person name="Navarro A."/>
            <person name="Kuhl H."/>
            <person name="Gase K."/>
            <person name="Ling Z."/>
            <person name="Zhou W."/>
            <person name="Kreitzer C."/>
            <person name="Stanke M."/>
            <person name="Tang H."/>
            <person name="Lyons E."/>
            <person name="Pandey P."/>
            <person name="Pandey S.P."/>
            <person name="Timmermann B."/>
            <person name="Baldwin I.T."/>
        </authorList>
    </citation>
    <scope>NUCLEOTIDE SEQUENCE [LARGE SCALE GENOMIC DNA]</scope>
    <source>
        <strain evidence="3">UT</strain>
    </source>
</reference>
<dbReference type="Proteomes" id="UP000187609">
    <property type="component" value="Unassembled WGS sequence"/>
</dbReference>
<dbReference type="Gene3D" id="3.30.420.40">
    <property type="match status" value="2"/>
</dbReference>
<dbReference type="PANTHER" id="PTHR11937">
    <property type="entry name" value="ACTIN"/>
    <property type="match status" value="1"/>
</dbReference>
<dbReference type="InterPro" id="IPR043129">
    <property type="entry name" value="ATPase_NBD"/>
</dbReference>
<organism evidence="3 4">
    <name type="scientific">Nicotiana attenuata</name>
    <name type="common">Coyote tobacco</name>
    <dbReference type="NCBI Taxonomy" id="49451"/>
    <lineage>
        <taxon>Eukaryota</taxon>
        <taxon>Viridiplantae</taxon>
        <taxon>Streptophyta</taxon>
        <taxon>Embryophyta</taxon>
        <taxon>Tracheophyta</taxon>
        <taxon>Spermatophyta</taxon>
        <taxon>Magnoliopsida</taxon>
        <taxon>eudicotyledons</taxon>
        <taxon>Gunneridae</taxon>
        <taxon>Pentapetalae</taxon>
        <taxon>asterids</taxon>
        <taxon>lamiids</taxon>
        <taxon>Solanales</taxon>
        <taxon>Solanaceae</taxon>
        <taxon>Nicotianoideae</taxon>
        <taxon>Nicotianeae</taxon>
        <taxon>Nicotiana</taxon>
    </lineage>
</organism>
<dbReference type="EMBL" id="MJEQ01003284">
    <property type="protein sequence ID" value="OIT23543.1"/>
    <property type="molecule type" value="Genomic_DNA"/>
</dbReference>
<dbReference type="Pfam" id="PF13967">
    <property type="entry name" value="RSN1_TM"/>
    <property type="match status" value="1"/>
</dbReference>
<dbReference type="InterPro" id="IPR032880">
    <property type="entry name" value="CSC1/OSCA1-like_N"/>
</dbReference>
<dbReference type="Pfam" id="PF00022">
    <property type="entry name" value="Actin"/>
    <property type="match status" value="2"/>
</dbReference>
<keyword evidence="4" id="KW-1185">Reference proteome</keyword>
<evidence type="ECO:0000313" key="4">
    <source>
        <dbReference type="Proteomes" id="UP000187609"/>
    </source>
</evidence>
<gene>
    <name evidence="3" type="primary">ARP7_0</name>
    <name evidence="3" type="ORF">A4A49_28760</name>
</gene>
<comment type="caution">
    <text evidence="3">The sequence shown here is derived from an EMBL/GenBank/DDBJ whole genome shotgun (WGS) entry which is preliminary data.</text>
</comment>
<evidence type="ECO:0000256" key="1">
    <source>
        <dbReference type="RuleBase" id="RU000487"/>
    </source>
</evidence>
<proteinExistence type="inferred from homology"/>
<dbReference type="SMART" id="SM00268">
    <property type="entry name" value="ACTIN"/>
    <property type="match status" value="1"/>
</dbReference>
<dbReference type="STRING" id="49451.A0A1J6KPD5"/>
<dbReference type="AlphaFoldDB" id="A0A1J6KPD5"/>
<name>A0A1J6KPD5_NICAT</name>
<dbReference type="SUPFAM" id="SSF53067">
    <property type="entry name" value="Actin-like ATPase domain"/>
    <property type="match status" value="2"/>
</dbReference>
<evidence type="ECO:0000259" key="2">
    <source>
        <dbReference type="Pfam" id="PF13967"/>
    </source>
</evidence>
<feature type="domain" description="CSC1/OSCA1-like N-terminal transmembrane" evidence="2">
    <location>
        <begin position="5"/>
        <end position="93"/>
    </location>
</feature>
<protein>
    <submittedName>
        <fullName evidence="3">Actin-related protein 7</fullName>
    </submittedName>
</protein>
<accession>A0A1J6KPD5</accession>
<dbReference type="Gene3D" id="3.90.640.10">
    <property type="entry name" value="Actin, Chain A, domain 4"/>
    <property type="match status" value="2"/>
</dbReference>
<comment type="similarity">
    <text evidence="1">Belongs to the actin family.</text>
</comment>
<sequence>MKLAALLTSAGVNTAVCVVLFSLYSVLRKQPRFVNVYFGAKIAQVRARQQDAFRFDRFVPYPSWILKARETSDEKICVTGGLDAVVFVRMIVFRKVITIGKERYTVGEALFQPSILGNDTHGIVEQLIHSISSVSSENHRQLLENTVLCGGTATITGTKIAPVIEGVVQHIASRRLEIGGLDLEKLLADELTKSNPTVKLNISDVEKLKERYAFCADDDIAYEKLQQSCLEEKHTLPDGQVITIGKERYTVGEALFQPSILGNDTHGIVEQLVHSISSVSSENHRQLLENTVLCGGTATITGAAIADENSDEDLT</sequence>